<dbReference type="PANTHER" id="PTHR42995">
    <property type="entry name" value="ACETYL-COENZYME A CARBOXYLASE CARBOXYL TRANSFERASE SUBUNIT BETA, CHLOROPLASTIC"/>
    <property type="match status" value="1"/>
</dbReference>
<evidence type="ECO:0000313" key="13">
    <source>
        <dbReference type="EMBL" id="MBV6342630.1"/>
    </source>
</evidence>
<name>A0ABS6S1A6_9BACT</name>
<dbReference type="Pfam" id="PF17848">
    <property type="entry name" value="Zn_ribbon_ACC"/>
    <property type="match status" value="1"/>
</dbReference>
<feature type="binding site" evidence="11">
    <location>
        <position position="48"/>
    </location>
    <ligand>
        <name>Zn(2+)</name>
        <dbReference type="ChEBI" id="CHEBI:29105"/>
    </ligand>
</feature>
<keyword evidence="11" id="KW-0808">Transferase</keyword>
<dbReference type="InterPro" id="IPR011762">
    <property type="entry name" value="COA_CT_N"/>
</dbReference>
<keyword evidence="13" id="KW-0436">Ligase</keyword>
<evidence type="ECO:0000256" key="4">
    <source>
        <dbReference type="ARBA" id="ARBA00022741"/>
    </source>
</evidence>
<accession>A0ABS6S1A6</accession>
<dbReference type="RefSeq" id="WP_218253245.1">
    <property type="nucleotide sequence ID" value="NZ_JABXWD010000300.1"/>
</dbReference>
<keyword evidence="10 11" id="KW-0275">Fatty acid biosynthesis</keyword>
<dbReference type="PROSITE" id="PS50980">
    <property type="entry name" value="COA_CT_NTER"/>
    <property type="match status" value="1"/>
</dbReference>
<comment type="cofactor">
    <cofactor evidence="11">
        <name>Zn(2+)</name>
        <dbReference type="ChEBI" id="CHEBI:29105"/>
    </cofactor>
    <text evidence="11">Binds 1 zinc ion per subunit.</text>
</comment>
<evidence type="ECO:0000313" key="14">
    <source>
        <dbReference type="Proteomes" id="UP001196980"/>
    </source>
</evidence>
<dbReference type="PANTHER" id="PTHR42995:SF5">
    <property type="entry name" value="ACETYL-COENZYME A CARBOXYLASE CARBOXYL TRANSFERASE SUBUNIT BETA, CHLOROPLASTIC"/>
    <property type="match status" value="1"/>
</dbReference>
<protein>
    <recommendedName>
        <fullName evidence="11">Acetyl-coenzyme A carboxylase carboxyl transferase subunit beta</fullName>
        <shortName evidence="11">ACCase subunit beta</shortName>
        <shortName evidence="11">Acetyl-CoA carboxylase carboxyltransferase subunit beta</shortName>
        <ecNumber evidence="11">2.1.3.15</ecNumber>
    </recommendedName>
</protein>
<dbReference type="HAMAP" id="MF_01395">
    <property type="entry name" value="AcetylCoA_CT_beta"/>
    <property type="match status" value="1"/>
</dbReference>
<evidence type="ECO:0000256" key="9">
    <source>
        <dbReference type="ARBA" id="ARBA00023098"/>
    </source>
</evidence>
<dbReference type="NCBIfam" id="TIGR00515">
    <property type="entry name" value="accD"/>
    <property type="match status" value="1"/>
</dbReference>
<evidence type="ECO:0000256" key="2">
    <source>
        <dbReference type="ARBA" id="ARBA00022516"/>
    </source>
</evidence>
<comment type="similarity">
    <text evidence="11">Belongs to the AccD/PCCB family.</text>
</comment>
<keyword evidence="2 11" id="KW-0444">Lipid biosynthesis</keyword>
<dbReference type="GO" id="GO:0003989">
    <property type="term" value="F:acetyl-CoA carboxylase activity"/>
    <property type="evidence" value="ECO:0007669"/>
    <property type="project" value="UniProtKB-EC"/>
</dbReference>
<evidence type="ECO:0000256" key="7">
    <source>
        <dbReference type="ARBA" id="ARBA00022833"/>
    </source>
</evidence>
<keyword evidence="5 11" id="KW-0863">Zinc-finger</keyword>
<reference evidence="13 14" key="1">
    <citation type="journal article" date="2020" name="J Geophys Res Biogeosci">
        <title>Magnetotaxis as an Adaptation to Enable Bacterial Shuttling of Microbial Sulfur and Sulfur Cycling Across Aquatic Oxic#Anoxic Interfaces.</title>
        <authorList>
            <person name="Li J."/>
            <person name="Liu P."/>
            <person name="Wang J."/>
            <person name="Roberts A.P."/>
            <person name="Pan Y."/>
        </authorList>
    </citation>
    <scope>NUCLEOTIDE SEQUENCE [LARGE SCALE GENOMIC DNA]</scope>
    <source>
        <strain evidence="13 14">MYR-1_YQ</strain>
    </source>
</reference>
<evidence type="ECO:0000256" key="1">
    <source>
        <dbReference type="ARBA" id="ARBA00004496"/>
    </source>
</evidence>
<feature type="binding site" evidence="11">
    <location>
        <position position="45"/>
    </location>
    <ligand>
        <name>Zn(2+)</name>
        <dbReference type="ChEBI" id="CHEBI:29105"/>
    </ligand>
</feature>
<comment type="subcellular location">
    <subcellularLocation>
        <location evidence="1 11">Cytoplasm</location>
    </subcellularLocation>
</comment>
<keyword evidence="14" id="KW-1185">Reference proteome</keyword>
<proteinExistence type="inferred from homology"/>
<keyword evidence="11" id="KW-0963">Cytoplasm</keyword>
<evidence type="ECO:0000259" key="12">
    <source>
        <dbReference type="PROSITE" id="PS50980"/>
    </source>
</evidence>
<comment type="caution">
    <text evidence="13">The sequence shown here is derived from an EMBL/GenBank/DDBJ whole genome shotgun (WGS) entry which is preliminary data.</text>
</comment>
<evidence type="ECO:0000256" key="11">
    <source>
        <dbReference type="HAMAP-Rule" id="MF_01395"/>
    </source>
</evidence>
<sequence>MAWFKRSKDDSTQKRVNIPEGLWVKCNSCKEIVYRKELAKNLRVCPKCAYHFRLGARERINMLIDSGTFVELDASLTSADPLEFTDTISYNDRLLKNQQKSNLKEAVVSGTGTINRLPIAIAAMDFSFMGGSMGSAVGEKLVRVIDAAVEGNMPLVVCCASGGARMQEGIYSLMQMAKVSAAIGRLRNRGLVYIALLTDPTFGGVSASFAMLGDVIIAEPKALIGFAGARVIQQTISQQLPGDFQQAEFLLKNGQIDMVVHRKDIKITITKLLRILRSL</sequence>
<gene>
    <name evidence="11" type="primary">accD</name>
    <name evidence="13" type="ORF">HWQ67_13655</name>
</gene>
<comment type="function">
    <text evidence="11">Component of the acetyl coenzyme A carboxylase (ACC) complex. Biotin carboxylase (BC) catalyzes the carboxylation of biotin on its carrier protein (BCCP) and then the CO(2) group is transferred by the transcarboxylase to acetyl-CoA to form malonyl-CoA.</text>
</comment>
<comment type="catalytic activity">
    <reaction evidence="11">
        <text>N(6)-carboxybiotinyl-L-lysyl-[protein] + acetyl-CoA = N(6)-biotinyl-L-lysyl-[protein] + malonyl-CoA</text>
        <dbReference type="Rhea" id="RHEA:54728"/>
        <dbReference type="Rhea" id="RHEA-COMP:10505"/>
        <dbReference type="Rhea" id="RHEA-COMP:10506"/>
        <dbReference type="ChEBI" id="CHEBI:57288"/>
        <dbReference type="ChEBI" id="CHEBI:57384"/>
        <dbReference type="ChEBI" id="CHEBI:83144"/>
        <dbReference type="ChEBI" id="CHEBI:83145"/>
        <dbReference type="EC" id="2.1.3.15"/>
    </reaction>
</comment>
<feature type="binding site" evidence="11">
    <location>
        <position position="26"/>
    </location>
    <ligand>
        <name>Zn(2+)</name>
        <dbReference type="ChEBI" id="CHEBI:29105"/>
    </ligand>
</feature>
<keyword evidence="9 11" id="KW-0443">Lipid metabolism</keyword>
<keyword evidence="6 11" id="KW-0276">Fatty acid metabolism</keyword>
<dbReference type="EC" id="2.1.3.15" evidence="11"/>
<dbReference type="Pfam" id="PF01039">
    <property type="entry name" value="Carboxyl_trans"/>
    <property type="match status" value="1"/>
</dbReference>
<keyword evidence="4 11" id="KW-0547">Nucleotide-binding</keyword>
<organism evidence="13 14">
    <name type="scientific">Candidatus Magnetobacterium casense</name>
    <dbReference type="NCBI Taxonomy" id="1455061"/>
    <lineage>
        <taxon>Bacteria</taxon>
        <taxon>Pseudomonadati</taxon>
        <taxon>Nitrospirota</taxon>
        <taxon>Thermodesulfovibrionia</taxon>
        <taxon>Thermodesulfovibrionales</taxon>
        <taxon>Candidatus Magnetobacteriaceae</taxon>
        <taxon>Candidatus Magnetobacterium</taxon>
    </lineage>
</organism>
<keyword evidence="3 11" id="KW-0479">Metal-binding</keyword>
<feature type="domain" description="CoA carboxyltransferase N-terminal" evidence="12">
    <location>
        <begin position="22"/>
        <end position="279"/>
    </location>
</feature>
<keyword evidence="7 11" id="KW-0862">Zinc</keyword>
<feature type="binding site" evidence="11">
    <location>
        <position position="29"/>
    </location>
    <ligand>
        <name>Zn(2+)</name>
        <dbReference type="ChEBI" id="CHEBI:29105"/>
    </ligand>
</feature>
<comment type="subunit">
    <text evidence="11">Acetyl-CoA carboxylase is a heterohexamer composed of biotin carboxyl carrier protein (AccB), biotin carboxylase (AccC) and two subunits each of ACCase subunit alpha (AccA) and ACCase subunit beta (AccD).</text>
</comment>
<evidence type="ECO:0000256" key="10">
    <source>
        <dbReference type="ARBA" id="ARBA00023160"/>
    </source>
</evidence>
<evidence type="ECO:0000256" key="6">
    <source>
        <dbReference type="ARBA" id="ARBA00022832"/>
    </source>
</evidence>
<feature type="zinc finger region" description="C4-type" evidence="11">
    <location>
        <begin position="26"/>
        <end position="48"/>
    </location>
</feature>
<evidence type="ECO:0000256" key="3">
    <source>
        <dbReference type="ARBA" id="ARBA00022723"/>
    </source>
</evidence>
<comment type="pathway">
    <text evidence="11">Lipid metabolism; malonyl-CoA biosynthesis; malonyl-CoA from acetyl-CoA: step 1/1.</text>
</comment>
<dbReference type="InterPro" id="IPR000438">
    <property type="entry name" value="Acetyl_CoA_COase_Trfase_b_su"/>
</dbReference>
<dbReference type="InterPro" id="IPR034733">
    <property type="entry name" value="AcCoA_carboxyl_beta"/>
</dbReference>
<keyword evidence="8 11" id="KW-0067">ATP-binding</keyword>
<dbReference type="EMBL" id="JABXWD010000300">
    <property type="protein sequence ID" value="MBV6342630.1"/>
    <property type="molecule type" value="Genomic_DNA"/>
</dbReference>
<dbReference type="Proteomes" id="UP001196980">
    <property type="component" value="Unassembled WGS sequence"/>
</dbReference>
<evidence type="ECO:0000256" key="5">
    <source>
        <dbReference type="ARBA" id="ARBA00022771"/>
    </source>
</evidence>
<dbReference type="InterPro" id="IPR041010">
    <property type="entry name" value="Znf-ACC"/>
</dbReference>
<evidence type="ECO:0000256" key="8">
    <source>
        <dbReference type="ARBA" id="ARBA00022840"/>
    </source>
</evidence>